<accession>A0ACB8CTS9</accession>
<comment type="caution">
    <text evidence="1">The sequence shown here is derived from an EMBL/GenBank/DDBJ whole genome shotgun (WGS) entry which is preliminary data.</text>
</comment>
<sequence length="881" mass="98560">MLDSQPRRILLITEEEEEDEAWRRPALRLFGHSNNYRNFTASYEGVTCLQRRLYSRVSPFVAQDLTGTTAVVMDPREANTGENSKPWARRNFADRRSASNVGPGSNSRKLSHHSLGETGKLPLRRGSKRSVSSSAGWGNTADQSHHSRRHPQSSKHDNATRISAKAPTKKENGEGADAAPCKPPSATASASKAAPPAKPEPSKAASGRRKPTTWDTWKYPAYGFSGGIIFLILMILLYRVMFPFPVIPTKFYSICETGGCAEFSRLIRSSISTTIDPCDNFYRFVCSTWDSQHNVSMRQAHRDEYVASLAATARAVVVATDGGPQTLRQKAALLYQSCEAVAQRRRDDSGEFRNLLAQGGLTWPQPAKEKETSNESNGFFLDAIVYSHFQVGFDPVFTVDKFSDAIVTLQPRDVIPDWIHTRGEWKAMQAYDDKLRRVCRHFTDQRSTCEAELVAFATVDDQVSKTLTVLFRADDEPPLNRSQFENASSARPFDTWARVFSKLLNVALEEVQAPAIRFDLKDPALFRALNKALAKFSEETMVLYMAWMTIFHLGPLFSAELSDVLVDSSPSSSPGRVVEARCLVFMEKLLGQCMPAAFVQLNVAQEAQEDIRRITKNIDYPLNITLTKFTANSSQPARDFSKFTARPHLFGDNGRFPSVADLEQAATDALPIMSDSCIADWLSNATHFRRTLRIGGCYAPKLDRANYYRFYDHACRSVVVSPIAATLPIYDEQTSSGLRYGAIGSLVSEALFEAFYETRDHLRPAQREKLNSARTCIERSIFKVDTVENMEEAFLLYGGHVALWSAYRSEVYLQDRRLPGLEEYSEDMLFFIAFCLIQCGGSAMPRDTLCNIPLKSSSYFAEAFTCPLGSAMNLGNRCSYV</sequence>
<proteinExistence type="predicted"/>
<organism evidence="1 2">
    <name type="scientific">Dermacentor silvarum</name>
    <name type="common">Tick</name>
    <dbReference type="NCBI Taxonomy" id="543639"/>
    <lineage>
        <taxon>Eukaryota</taxon>
        <taxon>Metazoa</taxon>
        <taxon>Ecdysozoa</taxon>
        <taxon>Arthropoda</taxon>
        <taxon>Chelicerata</taxon>
        <taxon>Arachnida</taxon>
        <taxon>Acari</taxon>
        <taxon>Parasitiformes</taxon>
        <taxon>Ixodida</taxon>
        <taxon>Ixodoidea</taxon>
        <taxon>Ixodidae</taxon>
        <taxon>Rhipicephalinae</taxon>
        <taxon>Dermacentor</taxon>
    </lineage>
</organism>
<name>A0ACB8CTS9_DERSI</name>
<reference evidence="1" key="1">
    <citation type="submission" date="2020-05" db="EMBL/GenBank/DDBJ databases">
        <title>Large-scale comparative analyses of tick genomes elucidate their genetic diversity and vector capacities.</title>
        <authorList>
            <person name="Jia N."/>
            <person name="Wang J."/>
            <person name="Shi W."/>
            <person name="Du L."/>
            <person name="Sun Y."/>
            <person name="Zhan W."/>
            <person name="Jiang J."/>
            <person name="Wang Q."/>
            <person name="Zhang B."/>
            <person name="Ji P."/>
            <person name="Sakyi L.B."/>
            <person name="Cui X."/>
            <person name="Yuan T."/>
            <person name="Jiang B."/>
            <person name="Yang W."/>
            <person name="Lam T.T.-Y."/>
            <person name="Chang Q."/>
            <person name="Ding S."/>
            <person name="Wang X."/>
            <person name="Zhu J."/>
            <person name="Ruan X."/>
            <person name="Zhao L."/>
            <person name="Wei J."/>
            <person name="Que T."/>
            <person name="Du C."/>
            <person name="Cheng J."/>
            <person name="Dai P."/>
            <person name="Han X."/>
            <person name="Huang E."/>
            <person name="Gao Y."/>
            <person name="Liu J."/>
            <person name="Shao H."/>
            <person name="Ye R."/>
            <person name="Li L."/>
            <person name="Wei W."/>
            <person name="Wang X."/>
            <person name="Wang C."/>
            <person name="Yang T."/>
            <person name="Huo Q."/>
            <person name="Li W."/>
            <person name="Guo W."/>
            <person name="Chen H."/>
            <person name="Zhou L."/>
            <person name="Ni X."/>
            <person name="Tian J."/>
            <person name="Zhou Y."/>
            <person name="Sheng Y."/>
            <person name="Liu T."/>
            <person name="Pan Y."/>
            <person name="Xia L."/>
            <person name="Li J."/>
            <person name="Zhao F."/>
            <person name="Cao W."/>
        </authorList>
    </citation>
    <scope>NUCLEOTIDE SEQUENCE</scope>
    <source>
        <strain evidence="1">Dsil-2018</strain>
    </source>
</reference>
<evidence type="ECO:0000313" key="1">
    <source>
        <dbReference type="EMBL" id="KAH7952670.1"/>
    </source>
</evidence>
<protein>
    <submittedName>
        <fullName evidence="1">Uncharacterized protein</fullName>
    </submittedName>
</protein>
<gene>
    <name evidence="1" type="ORF">HPB49_000152</name>
</gene>
<evidence type="ECO:0000313" key="2">
    <source>
        <dbReference type="Proteomes" id="UP000821865"/>
    </source>
</evidence>
<keyword evidence="2" id="KW-1185">Reference proteome</keyword>
<dbReference type="EMBL" id="CM023473">
    <property type="protein sequence ID" value="KAH7952670.1"/>
    <property type="molecule type" value="Genomic_DNA"/>
</dbReference>
<dbReference type="Proteomes" id="UP000821865">
    <property type="component" value="Chromosome 4"/>
</dbReference>